<keyword evidence="9 14" id="KW-0406">Ion transport</keyword>
<comment type="catalytic activity">
    <reaction evidence="12">
        <text>L-proline(in) + Na(+)(in) = L-proline(out) + Na(+)(out)</text>
        <dbReference type="Rhea" id="RHEA:28967"/>
        <dbReference type="ChEBI" id="CHEBI:29101"/>
        <dbReference type="ChEBI" id="CHEBI:60039"/>
    </reaction>
</comment>
<keyword evidence="8 14" id="KW-0915">Sodium</keyword>
<keyword evidence="14" id="KW-0029">Amino-acid transport</keyword>
<feature type="transmembrane region" description="Helical" evidence="14">
    <location>
        <begin position="402"/>
        <end position="422"/>
    </location>
</feature>
<evidence type="ECO:0000256" key="1">
    <source>
        <dbReference type="ARBA" id="ARBA00004651"/>
    </source>
</evidence>
<feature type="transmembrane region" description="Helical" evidence="14">
    <location>
        <begin position="194"/>
        <end position="215"/>
    </location>
</feature>
<feature type="transmembrane region" description="Helical" evidence="14">
    <location>
        <begin position="16"/>
        <end position="33"/>
    </location>
</feature>
<dbReference type="GO" id="GO:0015824">
    <property type="term" value="P:proline transport"/>
    <property type="evidence" value="ECO:0007669"/>
    <property type="project" value="UniProtKB-UniRule"/>
</dbReference>
<organism evidence="15 16">
    <name type="scientific">Melghirimyces profundicolus</name>
    <dbReference type="NCBI Taxonomy" id="1242148"/>
    <lineage>
        <taxon>Bacteria</taxon>
        <taxon>Bacillati</taxon>
        <taxon>Bacillota</taxon>
        <taxon>Bacilli</taxon>
        <taxon>Bacillales</taxon>
        <taxon>Thermoactinomycetaceae</taxon>
        <taxon>Melghirimyces</taxon>
    </lineage>
</organism>
<feature type="transmembrane region" description="Helical" evidence="14">
    <location>
        <begin position="377"/>
        <end position="396"/>
    </location>
</feature>
<evidence type="ECO:0000256" key="13">
    <source>
        <dbReference type="RuleBase" id="RU362091"/>
    </source>
</evidence>
<evidence type="ECO:0000256" key="10">
    <source>
        <dbReference type="ARBA" id="ARBA00023136"/>
    </source>
</evidence>
<evidence type="ECO:0000256" key="5">
    <source>
        <dbReference type="ARBA" id="ARBA00022692"/>
    </source>
</evidence>
<evidence type="ECO:0000256" key="14">
    <source>
        <dbReference type="RuleBase" id="RU366012"/>
    </source>
</evidence>
<comment type="similarity">
    <text evidence="2 13">Belongs to the sodium:solute symporter (SSF) (TC 2.A.21) family.</text>
</comment>
<dbReference type="PROSITE" id="PS50283">
    <property type="entry name" value="NA_SOLUT_SYMP_3"/>
    <property type="match status" value="1"/>
</dbReference>
<feature type="transmembrane region" description="Helical" evidence="14">
    <location>
        <begin position="130"/>
        <end position="153"/>
    </location>
</feature>
<dbReference type="InterPro" id="IPR001734">
    <property type="entry name" value="Na/solute_symporter"/>
</dbReference>
<dbReference type="Pfam" id="PF00474">
    <property type="entry name" value="SSF"/>
    <property type="match status" value="1"/>
</dbReference>
<evidence type="ECO:0000256" key="4">
    <source>
        <dbReference type="ARBA" id="ARBA00022475"/>
    </source>
</evidence>
<protein>
    <recommendedName>
        <fullName evidence="14">Sodium/proline symporter</fullName>
    </recommendedName>
    <alternativeName>
        <fullName evidence="14">Proline permease</fullName>
    </alternativeName>
</protein>
<dbReference type="InterPro" id="IPR018212">
    <property type="entry name" value="Na/solute_symporter_CS"/>
</dbReference>
<keyword evidence="6 14" id="KW-0769">Symport</keyword>
<evidence type="ECO:0000256" key="12">
    <source>
        <dbReference type="ARBA" id="ARBA00033708"/>
    </source>
</evidence>
<feature type="transmembrane region" description="Helical" evidence="14">
    <location>
        <begin position="321"/>
        <end position="342"/>
    </location>
</feature>
<evidence type="ECO:0000313" key="16">
    <source>
        <dbReference type="Proteomes" id="UP000244240"/>
    </source>
</evidence>
<evidence type="ECO:0000256" key="2">
    <source>
        <dbReference type="ARBA" id="ARBA00006434"/>
    </source>
</evidence>
<feature type="transmembrane region" description="Helical" evidence="14">
    <location>
        <begin position="165"/>
        <end position="187"/>
    </location>
</feature>
<feature type="transmembrane region" description="Helical" evidence="14">
    <location>
        <begin position="289"/>
        <end position="309"/>
    </location>
</feature>
<reference evidence="15 16" key="1">
    <citation type="submission" date="2018-04" db="EMBL/GenBank/DDBJ databases">
        <title>Genomic Encyclopedia of Archaeal and Bacterial Type Strains, Phase II (KMG-II): from individual species to whole genera.</title>
        <authorList>
            <person name="Goeker M."/>
        </authorList>
    </citation>
    <scope>NUCLEOTIDE SEQUENCE [LARGE SCALE GENOMIC DNA]</scope>
    <source>
        <strain evidence="15 16">DSM 45787</strain>
    </source>
</reference>
<keyword evidence="5 14" id="KW-0812">Transmembrane</keyword>
<dbReference type="PANTHER" id="PTHR48086">
    <property type="entry name" value="SODIUM/PROLINE SYMPORTER-RELATED"/>
    <property type="match status" value="1"/>
</dbReference>
<feature type="transmembrane region" description="Helical" evidence="14">
    <location>
        <begin position="83"/>
        <end position="103"/>
    </location>
</feature>
<comment type="caution">
    <text evidence="15">The sequence shown here is derived from an EMBL/GenBank/DDBJ whole genome shotgun (WGS) entry which is preliminary data.</text>
</comment>
<evidence type="ECO:0000256" key="8">
    <source>
        <dbReference type="ARBA" id="ARBA00023053"/>
    </source>
</evidence>
<evidence type="ECO:0000256" key="6">
    <source>
        <dbReference type="ARBA" id="ARBA00022847"/>
    </source>
</evidence>
<dbReference type="PANTHER" id="PTHR48086:SF3">
    <property type="entry name" value="SODIUM_PROLINE SYMPORTER"/>
    <property type="match status" value="1"/>
</dbReference>
<dbReference type="InterPro" id="IPR011851">
    <property type="entry name" value="Na/Pro_symporter"/>
</dbReference>
<comment type="subcellular location">
    <subcellularLocation>
        <location evidence="1 14">Cell membrane</location>
        <topology evidence="1 14">Multi-pass membrane protein</topology>
    </subcellularLocation>
</comment>
<dbReference type="GO" id="GO:0005886">
    <property type="term" value="C:plasma membrane"/>
    <property type="evidence" value="ECO:0007669"/>
    <property type="project" value="UniProtKB-SubCell"/>
</dbReference>
<keyword evidence="7 14" id="KW-1133">Transmembrane helix</keyword>
<feature type="transmembrane region" description="Helical" evidence="14">
    <location>
        <begin position="246"/>
        <end position="268"/>
    </location>
</feature>
<dbReference type="CDD" id="cd11475">
    <property type="entry name" value="SLC5sbd_PutP"/>
    <property type="match status" value="1"/>
</dbReference>
<keyword evidence="10 14" id="KW-0472">Membrane</keyword>
<evidence type="ECO:0000313" key="15">
    <source>
        <dbReference type="EMBL" id="PTX64590.1"/>
    </source>
</evidence>
<dbReference type="AlphaFoldDB" id="A0A2T6C8E4"/>
<evidence type="ECO:0000256" key="3">
    <source>
        <dbReference type="ARBA" id="ARBA00022448"/>
    </source>
</evidence>
<evidence type="ECO:0000256" key="11">
    <source>
        <dbReference type="ARBA" id="ARBA00023201"/>
    </source>
</evidence>
<dbReference type="NCBIfam" id="TIGR00813">
    <property type="entry name" value="sss"/>
    <property type="match status" value="1"/>
</dbReference>
<keyword evidence="3 14" id="KW-0813">Transport</keyword>
<keyword evidence="16" id="KW-1185">Reference proteome</keyword>
<dbReference type="Gene3D" id="1.20.1730.10">
    <property type="entry name" value="Sodium/glucose cotransporter"/>
    <property type="match status" value="1"/>
</dbReference>
<proteinExistence type="inferred from homology"/>
<dbReference type="InterPro" id="IPR050277">
    <property type="entry name" value="Sodium:Solute_Symporter"/>
</dbReference>
<sequence>MEFLQGEGGIEMNLETWVFAVYLGGLLLIGYIFSKRAARSVDDFLLGGRSVGPAVTALTMQGTSMSGYMFMGGPALAFQQGWYALWYAFGDAGGAIINISVLGKRMRRLSERLGALSPVEYLGKRYESSLVQVIASVISIIFISVYVFAQFIAAGKALTSLTGMSYLPALLIGVGVIVLYTVFGGYLAVVWTDFVQAIIMVIGVVGITAAALTHLGGLTHLNASLSEVDPSYLSIWGKDLAYQGQWGVVLGAVLIYSIGYMGLPHVVVRHMSMKSPKTARTAILWSASWNQLFVFAPYILGLCAIVLLPNLSDPEMVIPELAYTFFPGILAAILLSAVMAAVMSTSDSLLMQAGTILSRDIYQRFIDQEADHARMVLVSRLLILLVGIIGVAVAAFEPPSVFDLVIFGFGVLGNSFIVPYVASVYSKKANRVGAVCSMVLGAVTHILWTEMDLESVTAVHPFIAGLILSLLGMVIGNFFGRAPSQQIQNEVEAAKRGRKVSRALDRNSSRELAPEARNIERHIRGLQPSSGSA</sequence>
<dbReference type="GO" id="GO:0031402">
    <property type="term" value="F:sodium ion binding"/>
    <property type="evidence" value="ECO:0007669"/>
    <property type="project" value="UniProtKB-UniRule"/>
</dbReference>
<dbReference type="GO" id="GO:0005298">
    <property type="term" value="F:proline:sodium symporter activity"/>
    <property type="evidence" value="ECO:0007669"/>
    <property type="project" value="UniProtKB-UniRule"/>
</dbReference>
<dbReference type="InterPro" id="IPR038377">
    <property type="entry name" value="Na/Glc_symporter_sf"/>
</dbReference>
<comment type="function">
    <text evidence="14">Catalyzes the sodium-dependent uptake of extracellular L-proline.</text>
</comment>
<keyword evidence="4 14" id="KW-1003">Cell membrane</keyword>
<accession>A0A2T6C8E4</accession>
<dbReference type="PROSITE" id="PS00457">
    <property type="entry name" value="NA_SOLUT_SYMP_2"/>
    <property type="match status" value="1"/>
</dbReference>
<keyword evidence="11 14" id="KW-0739">Sodium transport</keyword>
<evidence type="ECO:0000256" key="9">
    <source>
        <dbReference type="ARBA" id="ARBA00023065"/>
    </source>
</evidence>
<dbReference type="EMBL" id="QBKR01000002">
    <property type="protein sequence ID" value="PTX64590.1"/>
    <property type="molecule type" value="Genomic_DNA"/>
</dbReference>
<feature type="transmembrane region" description="Helical" evidence="14">
    <location>
        <begin position="54"/>
        <end position="71"/>
    </location>
</feature>
<name>A0A2T6C8E4_9BACL</name>
<dbReference type="Proteomes" id="UP000244240">
    <property type="component" value="Unassembled WGS sequence"/>
</dbReference>
<feature type="transmembrane region" description="Helical" evidence="14">
    <location>
        <begin position="429"/>
        <end position="448"/>
    </location>
</feature>
<feature type="transmembrane region" description="Helical" evidence="14">
    <location>
        <begin position="460"/>
        <end position="479"/>
    </location>
</feature>
<evidence type="ECO:0000256" key="7">
    <source>
        <dbReference type="ARBA" id="ARBA00022989"/>
    </source>
</evidence>
<gene>
    <name evidence="15" type="ORF">C8P63_10284</name>
</gene>